<dbReference type="GeneID" id="110347079"/>
<gene>
    <name evidence="3" type="primary">LOC110347079</name>
</gene>
<reference evidence="3" key="1">
    <citation type="submission" date="2025-08" db="UniProtKB">
        <authorList>
            <consortium name="RefSeq"/>
        </authorList>
    </citation>
    <scope>IDENTIFICATION</scope>
</reference>
<accession>A0AAX6SBD0</accession>
<name>A0AAX6SBD0_HETGA</name>
<protein>
    <submittedName>
        <fullName evidence="3">Uncharacterized protein LOC110347079</fullName>
    </submittedName>
</protein>
<feature type="compositionally biased region" description="Basic and acidic residues" evidence="1">
    <location>
        <begin position="280"/>
        <end position="306"/>
    </location>
</feature>
<evidence type="ECO:0000256" key="1">
    <source>
        <dbReference type="SAM" id="MobiDB-lite"/>
    </source>
</evidence>
<organism evidence="2 3">
    <name type="scientific">Heterocephalus glaber</name>
    <name type="common">Naked mole rat</name>
    <dbReference type="NCBI Taxonomy" id="10181"/>
    <lineage>
        <taxon>Eukaryota</taxon>
        <taxon>Metazoa</taxon>
        <taxon>Chordata</taxon>
        <taxon>Craniata</taxon>
        <taxon>Vertebrata</taxon>
        <taxon>Euteleostomi</taxon>
        <taxon>Mammalia</taxon>
        <taxon>Eutheria</taxon>
        <taxon>Euarchontoglires</taxon>
        <taxon>Glires</taxon>
        <taxon>Rodentia</taxon>
        <taxon>Hystricomorpha</taxon>
        <taxon>Bathyergidae</taxon>
        <taxon>Heterocephalus</taxon>
    </lineage>
</organism>
<feature type="compositionally biased region" description="Basic residues" evidence="1">
    <location>
        <begin position="145"/>
        <end position="154"/>
    </location>
</feature>
<dbReference type="AlphaFoldDB" id="A0AAX6SBD0"/>
<feature type="region of interest" description="Disordered" evidence="1">
    <location>
        <begin position="91"/>
        <end position="112"/>
    </location>
</feature>
<proteinExistence type="predicted"/>
<keyword evidence="2" id="KW-1185">Reference proteome</keyword>
<evidence type="ECO:0000313" key="3">
    <source>
        <dbReference type="RefSeq" id="XP_021105337.1"/>
    </source>
</evidence>
<evidence type="ECO:0000313" key="2">
    <source>
        <dbReference type="Proteomes" id="UP000694906"/>
    </source>
</evidence>
<feature type="region of interest" description="Disordered" evidence="1">
    <location>
        <begin position="125"/>
        <end position="199"/>
    </location>
</feature>
<feature type="region of interest" description="Disordered" evidence="1">
    <location>
        <begin position="271"/>
        <end position="306"/>
    </location>
</feature>
<dbReference type="RefSeq" id="XP_021105337.1">
    <property type="nucleotide sequence ID" value="XM_021249678.1"/>
</dbReference>
<dbReference type="Proteomes" id="UP000694906">
    <property type="component" value="Unplaced"/>
</dbReference>
<sequence length="350" mass="38967">MFLGANWLLRRLRGKCREKGNAAAWRLFISQRFSRLWSYLWQPPFSLFSPFHFSPSPLTTWAPGHLVWLLLAWLWEPSTCSWAIQQHGAPGDPLLQPRQEPAPYPQNVSGSGNFSASLFTEEPLTRLRQQDCAPKGTHWGEGRRSWRRQLHTGRPRGSERKGRRARRPRPPQPDSASGVRPSGRSEAPTPGLQAPLGPGVPGCVVRRAISELKLRVALGPRLPTASCSQNEVWKGRVSVPPQDASCCRTAPENHQRTRHARKALVLTMGNHSLSQPHPDATSDHRDRTGTGKVDLGSKESRTERSLRRVACRELSKVNAPTLPSSETALPVQQSQICFLNTPAPTSRSLS</sequence>